<comment type="cofactor">
    <cofactor evidence="1">
        <name>adenosylcob(III)alamin</name>
        <dbReference type="ChEBI" id="CHEBI:18408"/>
    </cofactor>
</comment>
<dbReference type="InterPro" id="IPR036724">
    <property type="entry name" value="Cobalamin-bd_sf"/>
</dbReference>
<evidence type="ECO:0000256" key="5">
    <source>
        <dbReference type="ARBA" id="ARBA00023285"/>
    </source>
</evidence>
<evidence type="ECO:0000256" key="3">
    <source>
        <dbReference type="ARBA" id="ARBA00022723"/>
    </source>
</evidence>
<keyword evidence="4" id="KW-0413">Isomerase</keyword>
<evidence type="ECO:0000313" key="7">
    <source>
        <dbReference type="EMBL" id="SVD31132.1"/>
    </source>
</evidence>
<dbReference type="GO" id="GO:0031419">
    <property type="term" value="F:cobalamin binding"/>
    <property type="evidence" value="ECO:0007669"/>
    <property type="project" value="UniProtKB-KW"/>
</dbReference>
<keyword evidence="2" id="KW-0846">Cobalamin</keyword>
<dbReference type="Pfam" id="PF02310">
    <property type="entry name" value="B12-binding"/>
    <property type="match status" value="1"/>
</dbReference>
<proteinExistence type="predicted"/>
<dbReference type="Gene3D" id="3.40.50.280">
    <property type="entry name" value="Cobalamin-binding domain"/>
    <property type="match status" value="1"/>
</dbReference>
<dbReference type="EMBL" id="UINC01142664">
    <property type="protein sequence ID" value="SVD31132.1"/>
    <property type="molecule type" value="Genomic_DNA"/>
</dbReference>
<evidence type="ECO:0000256" key="4">
    <source>
        <dbReference type="ARBA" id="ARBA00023235"/>
    </source>
</evidence>
<dbReference type="InterPro" id="IPR006158">
    <property type="entry name" value="Cobalamin-bd"/>
</dbReference>
<evidence type="ECO:0000256" key="1">
    <source>
        <dbReference type="ARBA" id="ARBA00001922"/>
    </source>
</evidence>
<gene>
    <name evidence="7" type="ORF">METZ01_LOCUS383986</name>
</gene>
<sequence length="126" mass="12809">VVLAKLGLDGHDRGLKVVARMLRDGGMEVVYLGLRQTTDTIIDAVEQEDADVVGISMLNAGHLTLGPRMVEALADAGLDVPVVIGGIVPDEDRPAMANAGVAGVLGPGATAEEVVACVRAAADARG</sequence>
<dbReference type="SUPFAM" id="SSF52242">
    <property type="entry name" value="Cobalamin (vitamin B12)-binding domain"/>
    <property type="match status" value="1"/>
</dbReference>
<feature type="domain" description="B12-binding" evidence="6">
    <location>
        <begin position="1"/>
        <end position="125"/>
    </location>
</feature>
<evidence type="ECO:0000259" key="6">
    <source>
        <dbReference type="PROSITE" id="PS51332"/>
    </source>
</evidence>
<dbReference type="AlphaFoldDB" id="A0A382UAP3"/>
<evidence type="ECO:0000256" key="2">
    <source>
        <dbReference type="ARBA" id="ARBA00022628"/>
    </source>
</evidence>
<keyword evidence="3" id="KW-0479">Metal-binding</keyword>
<dbReference type="GO" id="GO:0046872">
    <property type="term" value="F:metal ion binding"/>
    <property type="evidence" value="ECO:0007669"/>
    <property type="project" value="UniProtKB-KW"/>
</dbReference>
<organism evidence="7">
    <name type="scientific">marine metagenome</name>
    <dbReference type="NCBI Taxonomy" id="408172"/>
    <lineage>
        <taxon>unclassified sequences</taxon>
        <taxon>metagenomes</taxon>
        <taxon>ecological metagenomes</taxon>
    </lineage>
</organism>
<dbReference type="PANTHER" id="PTHR48101:SF1">
    <property type="entry name" value="METHYLMALONYL-COA MUTASE, LARGE SUBUNIT"/>
    <property type="match status" value="1"/>
</dbReference>
<name>A0A382UAP3_9ZZZZ</name>
<feature type="non-terminal residue" evidence="7">
    <location>
        <position position="1"/>
    </location>
</feature>
<reference evidence="7" key="1">
    <citation type="submission" date="2018-05" db="EMBL/GenBank/DDBJ databases">
        <authorList>
            <person name="Lanie J.A."/>
            <person name="Ng W.-L."/>
            <person name="Kazmierczak K.M."/>
            <person name="Andrzejewski T.M."/>
            <person name="Davidsen T.M."/>
            <person name="Wayne K.J."/>
            <person name="Tettelin H."/>
            <person name="Glass J.I."/>
            <person name="Rusch D."/>
            <person name="Podicherti R."/>
            <person name="Tsui H.-C.T."/>
            <person name="Winkler M.E."/>
        </authorList>
    </citation>
    <scope>NUCLEOTIDE SEQUENCE</scope>
</reference>
<dbReference type="PANTHER" id="PTHR48101">
    <property type="entry name" value="METHYLMALONYL-COA MUTASE, MITOCHONDRIAL-RELATED"/>
    <property type="match status" value="1"/>
</dbReference>
<dbReference type="PROSITE" id="PS51332">
    <property type="entry name" value="B12_BINDING"/>
    <property type="match status" value="1"/>
</dbReference>
<accession>A0A382UAP3</accession>
<dbReference type="GO" id="GO:0016853">
    <property type="term" value="F:isomerase activity"/>
    <property type="evidence" value="ECO:0007669"/>
    <property type="project" value="UniProtKB-KW"/>
</dbReference>
<keyword evidence="5" id="KW-0170">Cobalt</keyword>
<protein>
    <recommendedName>
        <fullName evidence="6">B12-binding domain-containing protein</fullName>
    </recommendedName>
</protein>
<dbReference type="NCBIfam" id="TIGR00640">
    <property type="entry name" value="acid_CoA_mut_C"/>
    <property type="match status" value="1"/>
</dbReference>
<dbReference type="InterPro" id="IPR006159">
    <property type="entry name" value="Acid_CoA_mut_C"/>
</dbReference>